<comment type="caution">
    <text evidence="13">The sequence shown here is derived from an EMBL/GenBank/DDBJ whole genome shotgun (WGS) entry which is preliminary data.</text>
</comment>
<dbReference type="InterPro" id="IPR052029">
    <property type="entry name" value="PpiD_chaperone"/>
</dbReference>
<dbReference type="Pfam" id="PF13623">
    <property type="entry name" value="SurA_N_2"/>
    <property type="match status" value="1"/>
</dbReference>
<protein>
    <recommendedName>
        <fullName evidence="9">Periplasmic chaperone PpiD</fullName>
    </recommendedName>
    <alternativeName>
        <fullName evidence="10">Periplasmic folding chaperone</fullName>
    </alternativeName>
</protein>
<keyword evidence="11" id="KW-0697">Rotamase</keyword>
<evidence type="ECO:0000256" key="11">
    <source>
        <dbReference type="PROSITE-ProRule" id="PRU00278"/>
    </source>
</evidence>
<keyword evidence="7" id="KW-0143">Chaperone</keyword>
<evidence type="ECO:0000256" key="1">
    <source>
        <dbReference type="ARBA" id="ARBA00004382"/>
    </source>
</evidence>
<feature type="domain" description="PpiC" evidence="12">
    <location>
        <begin position="339"/>
        <end position="441"/>
    </location>
</feature>
<feature type="domain" description="PpiC" evidence="12">
    <location>
        <begin position="559"/>
        <end position="651"/>
    </location>
</feature>
<proteinExistence type="inferred from homology"/>
<dbReference type="SUPFAM" id="SSF109998">
    <property type="entry name" value="Triger factor/SurA peptide-binding domain-like"/>
    <property type="match status" value="1"/>
</dbReference>
<evidence type="ECO:0000313" key="14">
    <source>
        <dbReference type="Proteomes" id="UP001172083"/>
    </source>
</evidence>
<evidence type="ECO:0000313" key="13">
    <source>
        <dbReference type="EMBL" id="MDN5216177.1"/>
    </source>
</evidence>
<dbReference type="EMBL" id="JAUJEB010000008">
    <property type="protein sequence ID" value="MDN5216177.1"/>
    <property type="molecule type" value="Genomic_DNA"/>
</dbReference>
<evidence type="ECO:0000256" key="6">
    <source>
        <dbReference type="ARBA" id="ARBA00023136"/>
    </source>
</evidence>
<name>A0ABT8LEH0_9BACT</name>
<evidence type="ECO:0000259" key="12">
    <source>
        <dbReference type="PROSITE" id="PS50198"/>
    </source>
</evidence>
<organism evidence="13 14">
    <name type="scientific">Agaribacillus aureus</name>
    <dbReference type="NCBI Taxonomy" id="3051825"/>
    <lineage>
        <taxon>Bacteria</taxon>
        <taxon>Pseudomonadati</taxon>
        <taxon>Bacteroidota</taxon>
        <taxon>Cytophagia</taxon>
        <taxon>Cytophagales</taxon>
        <taxon>Splendidivirgaceae</taxon>
        <taxon>Agaribacillus</taxon>
    </lineage>
</organism>
<sequence>MALINTLRNKMGKFVVGAVAISILSFVLADLLGPNSTLLGGNSNVIGEVANQEIDAQEYSQRIDLLKTRYGNPGESQMVFVRNAAWDGLIVDIAFKSEFDALGLTVTNDELVDMVQGRNIDPGIRQQFTNPETGEFNVDQVITTLKSIANLPPAQRAQWENYERDLKLGRLRVKYDNLLGLSSYVTNAEAKATYEAQNAIAEVKYLYIPFYTVGDSLAEVNDSQLQDYLDSHEEDFQVEESKSASYVNFEIKPSHDDTIAFNENMAALKEEFQQAKDDSIFAKINTDGNTFFNRYTVGQLPELLKLNADNLMDGDVRGPYYESGRYKLYKISEELEDTVYSAKARHILFKGADESDAEKAKAKSEAQKVLREIRGGADFAEKAREFGKDGTAARGGDLGWGTEGSTWVPKFETAVFSKSEAGLINRVIETEFGYHIIEVTSPKTNKAFKVASIEQEMFASEATREIAYRKADLFAFNSGNYDEFVENAQKDTLPVLTADKIDKNARNINNLTDAREVVRWMYNDASVGEVSKIFELDDSYVVAVLTGEAEKGVADLESVRNEVSVKVKNQLKADYIINKLGGTDGSLDDIASAYGEDANVYSNSDLKLSSNSLPSVGFSPKAVGKAFGLNPGEKSEPFSTDNGIIIMELVNFTGAPEIADYTTYKTQQIQTAQSRVSVNIMEAVKKFANIEDYRYKFY</sequence>
<evidence type="ECO:0000256" key="5">
    <source>
        <dbReference type="ARBA" id="ARBA00022989"/>
    </source>
</evidence>
<accession>A0ABT8LEH0</accession>
<keyword evidence="4" id="KW-0812">Transmembrane</keyword>
<comment type="subcellular location">
    <subcellularLocation>
        <location evidence="1">Cell inner membrane</location>
        <topology evidence="1">Single-pass type II membrane protein</topology>
        <orientation evidence="1">Periplasmic side</orientation>
    </subcellularLocation>
</comment>
<dbReference type="PROSITE" id="PS50198">
    <property type="entry name" value="PPIC_PPIASE_2"/>
    <property type="match status" value="2"/>
</dbReference>
<evidence type="ECO:0000256" key="3">
    <source>
        <dbReference type="ARBA" id="ARBA00022519"/>
    </source>
</evidence>
<keyword evidence="3" id="KW-0997">Cell inner membrane</keyword>
<dbReference type="InterPro" id="IPR000297">
    <property type="entry name" value="PPIase_PpiC"/>
</dbReference>
<evidence type="ECO:0000256" key="10">
    <source>
        <dbReference type="ARBA" id="ARBA00042775"/>
    </source>
</evidence>
<keyword evidence="14" id="KW-1185">Reference proteome</keyword>
<dbReference type="PANTHER" id="PTHR47529">
    <property type="entry name" value="PEPTIDYL-PROLYL CIS-TRANS ISOMERASE D"/>
    <property type="match status" value="1"/>
</dbReference>
<dbReference type="InterPro" id="IPR027304">
    <property type="entry name" value="Trigger_fact/SurA_dom_sf"/>
</dbReference>
<evidence type="ECO:0000256" key="4">
    <source>
        <dbReference type="ARBA" id="ARBA00022692"/>
    </source>
</evidence>
<dbReference type="GO" id="GO:0003755">
    <property type="term" value="F:peptidyl-prolyl cis-trans isomerase activity"/>
    <property type="evidence" value="ECO:0007669"/>
    <property type="project" value="UniProtKB-EC"/>
</dbReference>
<dbReference type="Pfam" id="PF13616">
    <property type="entry name" value="Rotamase_3"/>
    <property type="match status" value="1"/>
</dbReference>
<dbReference type="PANTHER" id="PTHR47529:SF1">
    <property type="entry name" value="PERIPLASMIC CHAPERONE PPID"/>
    <property type="match status" value="1"/>
</dbReference>
<keyword evidence="2" id="KW-1003">Cell membrane</keyword>
<reference evidence="13" key="1">
    <citation type="submission" date="2023-06" db="EMBL/GenBank/DDBJ databases">
        <title>Genomic of Agaribacillus aureum.</title>
        <authorList>
            <person name="Wang G."/>
        </authorList>
    </citation>
    <scope>NUCLEOTIDE SEQUENCE</scope>
    <source>
        <strain evidence="13">BMA12</strain>
    </source>
</reference>
<keyword evidence="6" id="KW-0472">Membrane</keyword>
<dbReference type="RefSeq" id="WP_346761515.1">
    <property type="nucleotide sequence ID" value="NZ_JAUJEB010000008.1"/>
</dbReference>
<comment type="similarity">
    <text evidence="8">Belongs to the PpiD chaperone family.</text>
</comment>
<keyword evidence="5" id="KW-1133">Transmembrane helix</keyword>
<dbReference type="Proteomes" id="UP001172083">
    <property type="component" value="Unassembled WGS sequence"/>
</dbReference>
<evidence type="ECO:0000256" key="9">
    <source>
        <dbReference type="ARBA" id="ARBA00040743"/>
    </source>
</evidence>
<keyword evidence="11 13" id="KW-0413">Isomerase</keyword>
<gene>
    <name evidence="13" type="ORF">QQ020_29185</name>
</gene>
<evidence type="ECO:0000256" key="7">
    <source>
        <dbReference type="ARBA" id="ARBA00023186"/>
    </source>
</evidence>
<dbReference type="InterPro" id="IPR046357">
    <property type="entry name" value="PPIase_dom_sf"/>
</dbReference>
<evidence type="ECO:0000256" key="2">
    <source>
        <dbReference type="ARBA" id="ARBA00022475"/>
    </source>
</evidence>
<dbReference type="Gene3D" id="3.10.50.40">
    <property type="match status" value="1"/>
</dbReference>
<dbReference type="SUPFAM" id="SSF54534">
    <property type="entry name" value="FKBP-like"/>
    <property type="match status" value="1"/>
</dbReference>
<evidence type="ECO:0000256" key="8">
    <source>
        <dbReference type="ARBA" id="ARBA00038408"/>
    </source>
</evidence>